<feature type="domain" description="RAMA" evidence="3">
    <location>
        <begin position="1773"/>
        <end position="1874"/>
    </location>
</feature>
<dbReference type="InterPro" id="IPR002110">
    <property type="entry name" value="Ankyrin_rpt"/>
</dbReference>
<feature type="compositionally biased region" description="Basic residues" evidence="2">
    <location>
        <begin position="765"/>
        <end position="774"/>
    </location>
</feature>
<feature type="compositionally biased region" description="Low complexity" evidence="2">
    <location>
        <begin position="787"/>
        <end position="796"/>
    </location>
</feature>
<dbReference type="PROSITE" id="PS50088">
    <property type="entry name" value="ANK_REPEAT"/>
    <property type="match status" value="5"/>
</dbReference>
<evidence type="ECO:0000256" key="1">
    <source>
        <dbReference type="PROSITE-ProRule" id="PRU00023"/>
    </source>
</evidence>
<accession>A0A6J0WFN8</accession>
<dbReference type="GeneID" id="110129513"/>
<dbReference type="PANTHER" id="PTHR24176">
    <property type="entry name" value="ANKYRIN REPEAT DOMAIN-CONTAINING PROTEIN 31-RELATED"/>
    <property type="match status" value="1"/>
</dbReference>
<protein>
    <submittedName>
        <fullName evidence="5">Ankyrin repeat domain-containing protein 31</fullName>
    </submittedName>
</protein>
<proteinExistence type="predicted"/>
<feature type="compositionally biased region" description="Basic and acidic residues" evidence="2">
    <location>
        <begin position="1133"/>
        <end position="1142"/>
    </location>
</feature>
<feature type="region of interest" description="Disordered" evidence="2">
    <location>
        <begin position="1"/>
        <end position="46"/>
    </location>
</feature>
<feature type="repeat" description="ANK" evidence="1">
    <location>
        <begin position="1245"/>
        <end position="1277"/>
    </location>
</feature>
<dbReference type="PANTHER" id="PTHR24176:SF14">
    <property type="entry name" value="ANKYRIN REPEAT DOMAIN-CONTAINING PROTEIN 31"/>
    <property type="match status" value="1"/>
</dbReference>
<gene>
    <name evidence="5" type="primary">ANKRD31</name>
</gene>
<feature type="compositionally biased region" description="Basic and acidic residues" evidence="2">
    <location>
        <begin position="746"/>
        <end position="755"/>
    </location>
</feature>
<reference evidence="5" key="2">
    <citation type="submission" date="2025-08" db="UniProtKB">
        <authorList>
            <consortium name="RefSeq"/>
        </authorList>
    </citation>
    <scope>IDENTIFICATION</scope>
    <source>
        <tissue evidence="5">Tongue muscle</tissue>
    </source>
</reference>
<evidence type="ECO:0000313" key="4">
    <source>
        <dbReference type="Proteomes" id="UP001652640"/>
    </source>
</evidence>
<feature type="compositionally biased region" description="Basic and acidic residues" evidence="2">
    <location>
        <begin position="172"/>
        <end position="183"/>
    </location>
</feature>
<evidence type="ECO:0000259" key="3">
    <source>
        <dbReference type="Pfam" id="PF18755"/>
    </source>
</evidence>
<feature type="repeat" description="ANK" evidence="1">
    <location>
        <begin position="559"/>
        <end position="591"/>
    </location>
</feature>
<dbReference type="SMART" id="SM00248">
    <property type="entry name" value="ANK"/>
    <property type="match status" value="6"/>
</dbReference>
<feature type="compositionally biased region" description="Basic and acidic residues" evidence="2">
    <location>
        <begin position="1097"/>
        <end position="1107"/>
    </location>
</feature>
<feature type="region of interest" description="Disordered" evidence="2">
    <location>
        <begin position="1518"/>
        <end position="1548"/>
    </location>
</feature>
<evidence type="ECO:0000313" key="5">
    <source>
        <dbReference type="RefSeq" id="XP_020736573.2"/>
    </source>
</evidence>
<dbReference type="InterPro" id="IPR040843">
    <property type="entry name" value="RAMA"/>
</dbReference>
<feature type="region of interest" description="Disordered" evidence="2">
    <location>
        <begin position="467"/>
        <end position="508"/>
    </location>
</feature>
<dbReference type="Proteomes" id="UP001652640">
    <property type="component" value="Chromosome 6"/>
</dbReference>
<dbReference type="RefSeq" id="XP_020736573.2">
    <property type="nucleotide sequence ID" value="XM_020880914.2"/>
</dbReference>
<dbReference type="SUPFAM" id="SSF48403">
    <property type="entry name" value="Ankyrin repeat"/>
    <property type="match status" value="2"/>
</dbReference>
<feature type="repeat" description="ANK" evidence="1">
    <location>
        <begin position="1278"/>
        <end position="1310"/>
    </location>
</feature>
<evidence type="ECO:0000256" key="2">
    <source>
        <dbReference type="SAM" id="MobiDB-lite"/>
    </source>
</evidence>
<feature type="region of interest" description="Disordered" evidence="2">
    <location>
        <begin position="1700"/>
        <end position="1737"/>
    </location>
</feature>
<feature type="repeat" description="ANK" evidence="1">
    <location>
        <begin position="592"/>
        <end position="624"/>
    </location>
</feature>
<keyword evidence="4" id="KW-1185">Reference proteome</keyword>
<name>A0A6J0WFN8_ODOVR</name>
<reference evidence="4" key="1">
    <citation type="journal article" date="2022" name="J. Hered.">
        <title>A De Novo Chromosome-Level Genome Assembly of the White-Tailed Deer, Odocoileus Virginianus.</title>
        <authorList>
            <person name="London E.W."/>
            <person name="Roca A.L."/>
            <person name="Novakofski J.E."/>
            <person name="Mateus-Pinilla N.E."/>
        </authorList>
    </citation>
    <scope>NUCLEOTIDE SEQUENCE [LARGE SCALE GENOMIC DNA]</scope>
</reference>
<dbReference type="InterPro" id="IPR036770">
    <property type="entry name" value="Ankyrin_rpt-contain_sf"/>
</dbReference>
<feature type="compositionally biased region" description="Basic and acidic residues" evidence="2">
    <location>
        <begin position="1168"/>
        <end position="1180"/>
    </location>
</feature>
<feature type="compositionally biased region" description="Basic and acidic residues" evidence="2">
    <location>
        <begin position="1704"/>
        <end position="1714"/>
    </location>
</feature>
<feature type="region of interest" description="Disordered" evidence="2">
    <location>
        <begin position="1097"/>
        <end position="1204"/>
    </location>
</feature>
<dbReference type="Pfam" id="PF18755">
    <property type="entry name" value="RAMA"/>
    <property type="match status" value="1"/>
</dbReference>
<dbReference type="InterPro" id="IPR042334">
    <property type="entry name" value="ANKRD31"/>
</dbReference>
<feature type="region of interest" description="Disordered" evidence="2">
    <location>
        <begin position="156"/>
        <end position="188"/>
    </location>
</feature>
<feature type="compositionally biased region" description="Polar residues" evidence="2">
    <location>
        <begin position="1143"/>
        <end position="1167"/>
    </location>
</feature>
<keyword evidence="1" id="KW-0040">ANK repeat</keyword>
<feature type="compositionally biased region" description="Polar residues" evidence="2">
    <location>
        <begin position="1108"/>
        <end position="1131"/>
    </location>
</feature>
<dbReference type="KEGG" id="ovr:110129513"/>
<organism evidence="4 5">
    <name type="scientific">Odocoileus virginianus</name>
    <name type="common">White-tailed deer</name>
    <dbReference type="NCBI Taxonomy" id="9874"/>
    <lineage>
        <taxon>Eukaryota</taxon>
        <taxon>Metazoa</taxon>
        <taxon>Chordata</taxon>
        <taxon>Craniata</taxon>
        <taxon>Vertebrata</taxon>
        <taxon>Euteleostomi</taxon>
        <taxon>Mammalia</taxon>
        <taxon>Eutheria</taxon>
        <taxon>Laurasiatheria</taxon>
        <taxon>Artiodactyla</taxon>
        <taxon>Ruminantia</taxon>
        <taxon>Pecora</taxon>
        <taxon>Cervidae</taxon>
        <taxon>Odocoileinae</taxon>
        <taxon>Odocoileus</taxon>
    </lineage>
</organism>
<dbReference type="Pfam" id="PF12796">
    <property type="entry name" value="Ank_2"/>
    <property type="match status" value="2"/>
</dbReference>
<sequence>METLEKEDKKDSGCDVEMEEGSQALDWDSDETVVEGSVTESDPEEEALPWRRLLFNQDTSLRSKFSLHPSKDPTQDVCSLCQTGARSPEIQFRFKFREDPWEQMSKSQTMLILIEDAVLQQRQDEMEQNGALLQFTKSHPVFTVSFPEAELSLNHRSSLGPEAESPEVLTYPEKELSRDRESPETSLLSHASVKEFDTFAVKEKSLIEPEKEPGEEGALTMTFEENKDEESSLETFVSALERVLTSPEISREERLFRIMNDFEPRELANPLSNASSSISIPLTCHRDFLEDPKDDALPVEVSTALNTLSEAKVEVTCHRKEGGISLSVGNECSGVEPSMSQADEDCTQMAEVGFETLCSTPPCEQDSKLAELQDKHLSVQQTSSLEDPNPFELQTLVHQNVTSCDPINNKRNSNLVENSCDQATPRVLRRSSRLKIVRDVKPTDDMYKMPENILPRILGCEDHMKHSSSAGNVRMQNPALKTGGKGKTGPSSRLRIGGQMKKNRKHAEKMKMNKTTLANINRRNIFGENLLYKAAVHNDAGLVHHYIKKGGNVNQPSYAGWTALHEASLGGFYQTVSELLQGGADVNISGMYQITPLHDAVINGHYQVAELLLLNGADPLFRNDNGRCALDEAKDSRMMRLLERFVPKHQKHLTSAQKKSVDPSDVEDAPRHKKPKFSSKNHSGFVYDESFNRQKPEHVEVNKGSKKSLFINKDIYEHYQKDSPNMGIAKSKQKQSILNQIHSPGFRKDNLHGAEDPSTSVSKDKGRRNSQHKRTQVDDISQESSPRKTVTVSSSRRISRAVTRRQRAVQILDDLPEKSCKLFSQALSGLKNALCNDVETCSVPRETHTQSLDLSSDSQEIKCMEVESIDQAEAVSFLGLSLHEKTKLPLVTTDQQPHTHQEQEHISLYKSHENSNSGQKDESLKWEKISPSFIKENFNNDDHGDSCASEETVTPKKVISSSGCKNHDNYKENKTNREEMDFQQFLPSQDHFPQENELKADSLTILPQQEAVSFSNSDNIIVSEHVSNYEQYLYEPSFEHSHGSPERTPLACIGTLSTHEVSELTSHEKLVKKPQDYSPSILIPLMNQADIHIVEKANKEGDTKRNYTDTGQETSPSNRPSSRGVPSQVMETTKVEKRRQESKAIQNTGFHSTDNINEELTNISQLSQREEKEISHKPGEEFVNGDENTIRNCKGKKEKPDSEIHMPTNIQSHEKIQNFRKRKNISKATCSQEVKTSGMDKRNAAGESRLHVAARRGRLSLVKALIDSGADVNLQDNAGWTPLHNAASKGWSDVIVELLKAGANVNCENVDGILPLHDAVANNHLKAAEILLQHGANPNQKDEKQKTALDEADDENMKELLKSYGAIETNNRDESDAVVAVKIPNVRARRHKQCICDDSKTVDTPSVSHQEKTEENLSMHQTISAILQDIEEKQENLLEFEIRTAEDAEQYAGKMLEIKEVMDNVLAKQKAERDDLAKKYRASIESFKCGVLREQLANLAARQKSLLLVAKKQKKISQKFHTHKNAPSLSGLSVRKLPSGSETSHEKDRQEFIHLENSVQPQPASVSPISLVCRGMQEAQLSQEVWHSDRSTHTCLNSKTVRREEVSGSELNSKQDINDCTLDGLSKSEHSGGTNQIKLQSQSVRFIAEAEYSQEENDLTGSTAEGQVSFSPSVVASTLKMAAATSVFAHCDGHPASVICDQAPSDRDPKEGNRKTAPHQAPGGTSESLAPQGVDVFGSDMGQQLQPYFKKSVLTVPHANDSQSSSSSGSGYQHTMKKPSNYNTTPKKKCMQIKDLILLGRLNPGNNILEFKTQEATHKASVLLSGKIKVENGQIYQNPVTWLKDLLGGDSYVTWNYAWSKITYQGKELLKYVSEELYMPPDPNLVLQQHQPCLPELHAFRSKSRGEEPGCDSLLEGTSKESIQSIPHYLQIKEIQLSSDQEFLPCHIMDEHWKFYVECEELMF</sequence>
<feature type="region of interest" description="Disordered" evidence="2">
    <location>
        <begin position="744"/>
        <end position="798"/>
    </location>
</feature>
<feature type="compositionally biased region" description="Low complexity" evidence="2">
    <location>
        <begin position="1762"/>
        <end position="1771"/>
    </location>
</feature>
<dbReference type="PRINTS" id="PR01415">
    <property type="entry name" value="ANKYRIN"/>
</dbReference>
<feature type="region of interest" description="Disordered" evidence="2">
    <location>
        <begin position="945"/>
        <end position="971"/>
    </location>
</feature>
<feature type="compositionally biased region" description="Basic and acidic residues" evidence="2">
    <location>
        <begin position="1"/>
        <end position="13"/>
    </location>
</feature>
<dbReference type="Gene3D" id="1.25.40.20">
    <property type="entry name" value="Ankyrin repeat-containing domain"/>
    <property type="match status" value="2"/>
</dbReference>
<feature type="region of interest" description="Disordered" evidence="2">
    <location>
        <begin position="1757"/>
        <end position="1786"/>
    </location>
</feature>
<dbReference type="PROSITE" id="PS50297">
    <property type="entry name" value="ANK_REP_REGION"/>
    <property type="match status" value="5"/>
</dbReference>
<feature type="repeat" description="ANK" evidence="1">
    <location>
        <begin position="1311"/>
        <end position="1343"/>
    </location>
</feature>
<feature type="region of interest" description="Disordered" evidence="2">
    <location>
        <begin position="650"/>
        <end position="691"/>
    </location>
</feature>